<dbReference type="OrthoDB" id="72369at2759"/>
<dbReference type="FunCoup" id="A0A7R8YXQ1">
    <property type="interactions" value="1"/>
</dbReference>
<sequence>MSQKDECSVIGSNFGGFDMTFILQSNMKPYRILLLLSSLLVFTYADNTTQEPTTTAPPICETCTCKNDTKTLDCSNKEMKTWLTQAEWAQVNNTFEILRFDHNDFETVDVFPILNVKQLILSHNQIVKIAVGAFKNLQQLVSLDLSYNNLTSQNLRPEAFEGRYSPENYEPIPNLAELNLAHNNLHTLDQDLFEHFPALEKLILNNNVFKLIDHQTTIAISNIFDLKHLDMSYTELRDIPEYIFHAPRSLQVLDLRGNLFKTIPAALTHAINLTQLYLDENPFEDFGGDNVFPFLLNLKNLTLTEIETLKKIGKGTFSGLVALKELHIEGCLHLAEIDPQALCLPGSDGRPSYPPIEKLNLRRNNLSSLDHGLLARWDQVKLEVSQNAWDCQCENEWLIHDLYPQIRQDNEKAALEMQCATPSYLKGIPFEKVYQDKNFLRCPDANGNHPENDGKLLMGLLIGLLIGIPLAMGFVLIYKRGCFGLFGSYNYEHSRALYKRASFNEDY</sequence>
<protein>
    <submittedName>
        <fullName evidence="4">Uncharacterized protein</fullName>
    </submittedName>
</protein>
<dbReference type="InterPro" id="IPR003591">
    <property type="entry name" value="Leu-rich_rpt_typical-subtyp"/>
</dbReference>
<dbReference type="SMART" id="SM00369">
    <property type="entry name" value="LRR_TYP"/>
    <property type="match status" value="7"/>
</dbReference>
<organism evidence="4 5">
    <name type="scientific">Hermetia illucens</name>
    <name type="common">Black soldier fly</name>
    <dbReference type="NCBI Taxonomy" id="343691"/>
    <lineage>
        <taxon>Eukaryota</taxon>
        <taxon>Metazoa</taxon>
        <taxon>Ecdysozoa</taxon>
        <taxon>Arthropoda</taxon>
        <taxon>Hexapoda</taxon>
        <taxon>Insecta</taxon>
        <taxon>Pterygota</taxon>
        <taxon>Neoptera</taxon>
        <taxon>Endopterygota</taxon>
        <taxon>Diptera</taxon>
        <taxon>Brachycera</taxon>
        <taxon>Stratiomyomorpha</taxon>
        <taxon>Stratiomyidae</taxon>
        <taxon>Hermetiinae</taxon>
        <taxon>Hermetia</taxon>
    </lineage>
</organism>
<dbReference type="InterPro" id="IPR050541">
    <property type="entry name" value="LRR_TM_domain-containing"/>
</dbReference>
<dbReference type="Pfam" id="PF13855">
    <property type="entry name" value="LRR_8"/>
    <property type="match status" value="3"/>
</dbReference>
<keyword evidence="3" id="KW-0812">Transmembrane</keyword>
<dbReference type="AlphaFoldDB" id="A0A7R8YXQ1"/>
<accession>A0A7R8YXQ1</accession>
<dbReference type="PANTHER" id="PTHR24369:SF211">
    <property type="entry name" value="LEUCINE-RICH REPEAT-CONTAINING PROTEIN 15-LIKE"/>
    <property type="match status" value="1"/>
</dbReference>
<dbReference type="InParanoid" id="A0A7R8YXQ1"/>
<dbReference type="PANTHER" id="PTHR24369">
    <property type="entry name" value="ANTIGEN BSP, PUTATIVE-RELATED"/>
    <property type="match status" value="1"/>
</dbReference>
<proteinExistence type="predicted"/>
<keyword evidence="3" id="KW-0472">Membrane</keyword>
<evidence type="ECO:0000256" key="3">
    <source>
        <dbReference type="SAM" id="Phobius"/>
    </source>
</evidence>
<dbReference type="Proteomes" id="UP000594454">
    <property type="component" value="Chromosome 4"/>
</dbReference>
<gene>
    <name evidence="4" type="ORF">HERILL_LOCUS11791</name>
</gene>
<evidence type="ECO:0000256" key="1">
    <source>
        <dbReference type="ARBA" id="ARBA00022614"/>
    </source>
</evidence>
<dbReference type="InterPro" id="IPR032675">
    <property type="entry name" value="LRR_dom_sf"/>
</dbReference>
<keyword evidence="5" id="KW-1185">Reference proteome</keyword>
<evidence type="ECO:0000313" key="5">
    <source>
        <dbReference type="Proteomes" id="UP000594454"/>
    </source>
</evidence>
<dbReference type="PRINTS" id="PR00019">
    <property type="entry name" value="LEURICHRPT"/>
</dbReference>
<reference evidence="4 5" key="1">
    <citation type="submission" date="2020-11" db="EMBL/GenBank/DDBJ databases">
        <authorList>
            <person name="Wallbank WR R."/>
            <person name="Pardo Diaz C."/>
            <person name="Kozak K."/>
            <person name="Martin S."/>
            <person name="Jiggins C."/>
            <person name="Moest M."/>
            <person name="Warren A I."/>
            <person name="Generalovic N T."/>
            <person name="Byers J.R.P. K."/>
            <person name="Montejo-Kovacevich G."/>
            <person name="Yen C E."/>
        </authorList>
    </citation>
    <scope>NUCLEOTIDE SEQUENCE [LARGE SCALE GENOMIC DNA]</scope>
</reference>
<dbReference type="PROSITE" id="PS51450">
    <property type="entry name" value="LRR"/>
    <property type="match status" value="1"/>
</dbReference>
<keyword evidence="3" id="KW-1133">Transmembrane helix</keyword>
<name>A0A7R8YXQ1_HERIL</name>
<dbReference type="InterPro" id="IPR026906">
    <property type="entry name" value="LRR_5"/>
</dbReference>
<dbReference type="Pfam" id="PF13306">
    <property type="entry name" value="LRR_5"/>
    <property type="match status" value="1"/>
</dbReference>
<feature type="transmembrane region" description="Helical" evidence="3">
    <location>
        <begin position="456"/>
        <end position="478"/>
    </location>
</feature>
<dbReference type="InterPro" id="IPR001611">
    <property type="entry name" value="Leu-rich_rpt"/>
</dbReference>
<dbReference type="EMBL" id="LR899012">
    <property type="protein sequence ID" value="CAD7089223.1"/>
    <property type="molecule type" value="Genomic_DNA"/>
</dbReference>
<keyword evidence="1" id="KW-0433">Leucine-rich repeat</keyword>
<keyword evidence="2" id="KW-0677">Repeat</keyword>
<dbReference type="GO" id="GO:0005886">
    <property type="term" value="C:plasma membrane"/>
    <property type="evidence" value="ECO:0007669"/>
    <property type="project" value="TreeGrafter"/>
</dbReference>
<dbReference type="Gene3D" id="3.80.10.10">
    <property type="entry name" value="Ribonuclease Inhibitor"/>
    <property type="match status" value="4"/>
</dbReference>
<dbReference type="SUPFAM" id="SSF52058">
    <property type="entry name" value="L domain-like"/>
    <property type="match status" value="1"/>
</dbReference>
<evidence type="ECO:0000313" key="4">
    <source>
        <dbReference type="EMBL" id="CAD7089223.1"/>
    </source>
</evidence>
<evidence type="ECO:0000256" key="2">
    <source>
        <dbReference type="ARBA" id="ARBA00022737"/>
    </source>
</evidence>